<dbReference type="HOGENOM" id="CLU_2194366_0_0_9"/>
<dbReference type="Proteomes" id="UP000006868">
    <property type="component" value="Chromosome"/>
</dbReference>
<gene>
    <name evidence="2" type="ORF">PPSC2_22805</name>
</gene>
<proteinExistence type="predicted"/>
<organism evidence="2 3">
    <name type="scientific">Paenibacillus polymyxa (strain SC2)</name>
    <name type="common">Bacillus polymyxa</name>
    <dbReference type="NCBI Taxonomy" id="886882"/>
    <lineage>
        <taxon>Bacteria</taxon>
        <taxon>Bacillati</taxon>
        <taxon>Bacillota</taxon>
        <taxon>Bacilli</taxon>
        <taxon>Bacillales</taxon>
        <taxon>Paenibacillaceae</taxon>
        <taxon>Paenibacillus</taxon>
    </lineage>
</organism>
<evidence type="ECO:0000256" key="1">
    <source>
        <dbReference type="SAM" id="SignalP"/>
    </source>
</evidence>
<dbReference type="EMBL" id="CP002213">
    <property type="protein sequence ID" value="ADO58797.1"/>
    <property type="molecule type" value="Genomic_DNA"/>
</dbReference>
<dbReference type="RefSeq" id="WP_013373336.1">
    <property type="nucleotide sequence ID" value="NC_014622.2"/>
</dbReference>
<protein>
    <submittedName>
        <fullName evidence="2">Uncharacterized protein</fullName>
    </submittedName>
</protein>
<feature type="chain" id="PRO_5003168754" evidence="1">
    <location>
        <begin position="24"/>
        <end position="108"/>
    </location>
</feature>
<reference evidence="2 3" key="1">
    <citation type="journal article" date="2011" name="J. Bacteriol.">
        <title>Complete genome sequence of Paenibacillus polymyxa SC2, a strain of plant growth-promoting Rhizobacterium with broad-spectrum antimicrobial activity.</title>
        <authorList>
            <person name="Ma M."/>
            <person name="Wang C."/>
            <person name="Ding Y."/>
            <person name="Li L."/>
            <person name="Shen D."/>
            <person name="Jiang X."/>
            <person name="Guan D."/>
            <person name="Cao F."/>
            <person name="Chen H."/>
            <person name="Feng R."/>
            <person name="Wang X."/>
            <person name="Ge Y."/>
            <person name="Yao L."/>
            <person name="Bing X."/>
            <person name="Yang X."/>
            <person name="Li J."/>
            <person name="Du B."/>
        </authorList>
    </citation>
    <scope>NUCLEOTIDE SEQUENCE [LARGE SCALE GENOMIC DNA]</scope>
    <source>
        <strain evidence="2 3">SC2</strain>
    </source>
</reference>
<dbReference type="AlphaFoldDB" id="E3EAN9"/>
<accession>E3EAN9</accession>
<evidence type="ECO:0000313" key="3">
    <source>
        <dbReference type="Proteomes" id="UP000006868"/>
    </source>
</evidence>
<name>E3EAN9_PAEPS</name>
<evidence type="ECO:0000313" key="2">
    <source>
        <dbReference type="EMBL" id="ADO58797.1"/>
    </source>
</evidence>
<feature type="signal peptide" evidence="1">
    <location>
        <begin position="1"/>
        <end position="23"/>
    </location>
</feature>
<keyword evidence="1" id="KW-0732">Signal</keyword>
<dbReference type="KEGG" id="ppm:PPSC2_22805"/>
<dbReference type="PATRIC" id="fig|886882.15.peg.4829"/>
<sequence>MKKIVSALAICVLALSLSSSVFASGSTLTFDNYQGKNALGTTSIQDLYKISKGGYLRLEDYSLVIVSNNGVLVSESKSIIKGMNYGTANVKVFNSSGIFIKTIQVNVM</sequence>